<evidence type="ECO:0000256" key="1">
    <source>
        <dbReference type="SAM" id="MobiDB-lite"/>
    </source>
</evidence>
<accession>A0ABP8TIK8</accession>
<evidence type="ECO:0000313" key="2">
    <source>
        <dbReference type="EMBL" id="GAA4606181.1"/>
    </source>
</evidence>
<proteinExistence type="predicted"/>
<comment type="caution">
    <text evidence="2">The sequence shown here is derived from an EMBL/GenBank/DDBJ whole genome shotgun (WGS) entry which is preliminary data.</text>
</comment>
<name>A0ABP8TIK8_9ACTN</name>
<feature type="compositionally biased region" description="Polar residues" evidence="1">
    <location>
        <begin position="1"/>
        <end position="15"/>
    </location>
</feature>
<organism evidence="2 3">
    <name type="scientific">Actinoallomurus liliacearum</name>
    <dbReference type="NCBI Taxonomy" id="1080073"/>
    <lineage>
        <taxon>Bacteria</taxon>
        <taxon>Bacillati</taxon>
        <taxon>Actinomycetota</taxon>
        <taxon>Actinomycetes</taxon>
        <taxon>Streptosporangiales</taxon>
        <taxon>Thermomonosporaceae</taxon>
        <taxon>Actinoallomurus</taxon>
    </lineage>
</organism>
<protein>
    <recommendedName>
        <fullName evidence="4">CsbD-like domain-containing protein</fullName>
    </recommendedName>
</protein>
<keyword evidence="3" id="KW-1185">Reference proteome</keyword>
<dbReference type="EMBL" id="BAABHJ010000005">
    <property type="protein sequence ID" value="GAA4606181.1"/>
    <property type="molecule type" value="Genomic_DNA"/>
</dbReference>
<evidence type="ECO:0008006" key="4">
    <source>
        <dbReference type="Google" id="ProtNLM"/>
    </source>
</evidence>
<dbReference type="RefSeq" id="WP_345352381.1">
    <property type="nucleotide sequence ID" value="NZ_BAABHJ010000005.1"/>
</dbReference>
<dbReference type="Proteomes" id="UP001500212">
    <property type="component" value="Unassembled WGS sequence"/>
</dbReference>
<gene>
    <name evidence="2" type="ORF">GCM10023195_22000</name>
</gene>
<evidence type="ECO:0000313" key="3">
    <source>
        <dbReference type="Proteomes" id="UP001500212"/>
    </source>
</evidence>
<sequence>MAKNWQESKANQVASGDSRRDVVITEGHLSEARQQAGEDQETADENVRHSHN</sequence>
<reference evidence="3" key="1">
    <citation type="journal article" date="2019" name="Int. J. Syst. Evol. Microbiol.">
        <title>The Global Catalogue of Microorganisms (GCM) 10K type strain sequencing project: providing services to taxonomists for standard genome sequencing and annotation.</title>
        <authorList>
            <consortium name="The Broad Institute Genomics Platform"/>
            <consortium name="The Broad Institute Genome Sequencing Center for Infectious Disease"/>
            <person name="Wu L."/>
            <person name="Ma J."/>
        </authorList>
    </citation>
    <scope>NUCLEOTIDE SEQUENCE [LARGE SCALE GENOMIC DNA]</scope>
    <source>
        <strain evidence="3">JCM 17938</strain>
    </source>
</reference>
<feature type="compositionally biased region" description="Basic and acidic residues" evidence="1">
    <location>
        <begin position="17"/>
        <end position="31"/>
    </location>
</feature>
<feature type="region of interest" description="Disordered" evidence="1">
    <location>
        <begin position="1"/>
        <end position="52"/>
    </location>
</feature>